<evidence type="ECO:0000256" key="5">
    <source>
        <dbReference type="ARBA" id="ARBA00022490"/>
    </source>
</evidence>
<dbReference type="EMBL" id="ADBL01000621">
    <property type="status" value="NOT_ANNOTATED_CDS"/>
    <property type="molecule type" value="Genomic_DNA"/>
</dbReference>
<reference evidence="10" key="2">
    <citation type="submission" date="2010-05" db="EMBL/GenBank/DDBJ databases">
        <title>The genome sequence of Magnaporthe poae strain ATCC 64411.</title>
        <authorList>
            <person name="Ma L.-J."/>
            <person name="Dead R."/>
            <person name="Young S."/>
            <person name="Zeng Q."/>
            <person name="Koehrsen M."/>
            <person name="Alvarado L."/>
            <person name="Berlin A."/>
            <person name="Chapman S.B."/>
            <person name="Chen Z."/>
            <person name="Freedman E."/>
            <person name="Gellesch M."/>
            <person name="Goldberg J."/>
            <person name="Griggs A."/>
            <person name="Gujja S."/>
            <person name="Heilman E.R."/>
            <person name="Heiman D."/>
            <person name="Hepburn T."/>
            <person name="Howarth C."/>
            <person name="Jen D."/>
            <person name="Larson L."/>
            <person name="Mehta T."/>
            <person name="Neiman D."/>
            <person name="Pearson M."/>
            <person name="Roberts A."/>
            <person name="Saif S."/>
            <person name="Shea T."/>
            <person name="Shenoy N."/>
            <person name="Sisk P."/>
            <person name="Stolte C."/>
            <person name="Sykes S."/>
            <person name="Walk T."/>
            <person name="White J."/>
            <person name="Yandava C."/>
            <person name="Haas B."/>
            <person name="Nusbaum C."/>
            <person name="Birren B."/>
        </authorList>
    </citation>
    <scope>NUCLEOTIDE SEQUENCE [LARGE SCALE GENOMIC DNA]</scope>
    <source>
        <strain evidence="10">ATCC 64411 / 73-15</strain>
    </source>
</reference>
<evidence type="ECO:0000313" key="9">
    <source>
        <dbReference type="EnsemblFungi" id="MAPG_02489T0"/>
    </source>
</evidence>
<dbReference type="OMA" id="RWQYLTQ"/>
<dbReference type="InterPro" id="IPR034455">
    <property type="entry name" value="CNL1"/>
</dbReference>
<evidence type="ECO:0000256" key="7">
    <source>
        <dbReference type="SAM" id="MobiDB-lite"/>
    </source>
</evidence>
<dbReference type="GO" id="GO:0031083">
    <property type="term" value="C:BLOC-1 complex"/>
    <property type="evidence" value="ECO:0007669"/>
    <property type="project" value="InterPro"/>
</dbReference>
<evidence type="ECO:0000256" key="3">
    <source>
        <dbReference type="ARBA" id="ARBA00007289"/>
    </source>
</evidence>
<organism evidence="9 10">
    <name type="scientific">Magnaporthiopsis poae (strain ATCC 64411 / 73-15)</name>
    <name type="common">Kentucky bluegrass fungus</name>
    <name type="synonym">Magnaporthe poae</name>
    <dbReference type="NCBI Taxonomy" id="644358"/>
    <lineage>
        <taxon>Eukaryota</taxon>
        <taxon>Fungi</taxon>
        <taxon>Dikarya</taxon>
        <taxon>Ascomycota</taxon>
        <taxon>Pezizomycotina</taxon>
        <taxon>Sordariomycetes</taxon>
        <taxon>Sordariomycetidae</taxon>
        <taxon>Magnaporthales</taxon>
        <taxon>Magnaporthaceae</taxon>
        <taxon>Magnaporthiopsis</taxon>
    </lineage>
</organism>
<dbReference type="GO" id="GO:0005737">
    <property type="term" value="C:cytoplasm"/>
    <property type="evidence" value="ECO:0007669"/>
    <property type="project" value="UniProtKB-SubCell"/>
</dbReference>
<evidence type="ECO:0000256" key="2">
    <source>
        <dbReference type="ARBA" id="ARBA00004496"/>
    </source>
</evidence>
<evidence type="ECO:0000313" key="8">
    <source>
        <dbReference type="EMBL" id="KLU83429.1"/>
    </source>
</evidence>
<name>A0A0C4DRI1_MAGP6</name>
<evidence type="ECO:0000256" key="4">
    <source>
        <dbReference type="ARBA" id="ARBA00014971"/>
    </source>
</evidence>
<evidence type="ECO:0000313" key="10">
    <source>
        <dbReference type="Proteomes" id="UP000011715"/>
    </source>
</evidence>
<dbReference type="GO" id="GO:0007032">
    <property type="term" value="P:endosome organization"/>
    <property type="evidence" value="ECO:0007669"/>
    <property type="project" value="TreeGrafter"/>
</dbReference>
<reference evidence="8" key="3">
    <citation type="submission" date="2011-03" db="EMBL/GenBank/DDBJ databases">
        <title>Annotation of Magnaporthe poae ATCC 64411.</title>
        <authorList>
            <person name="Ma L.-J."/>
            <person name="Dead R."/>
            <person name="Young S.K."/>
            <person name="Zeng Q."/>
            <person name="Gargeya S."/>
            <person name="Fitzgerald M."/>
            <person name="Haas B."/>
            <person name="Abouelleil A."/>
            <person name="Alvarado L."/>
            <person name="Arachchi H.M."/>
            <person name="Berlin A."/>
            <person name="Brown A."/>
            <person name="Chapman S.B."/>
            <person name="Chen Z."/>
            <person name="Dunbar C."/>
            <person name="Freedman E."/>
            <person name="Gearin G."/>
            <person name="Gellesch M."/>
            <person name="Goldberg J."/>
            <person name="Griggs A."/>
            <person name="Gujja S."/>
            <person name="Heiman D."/>
            <person name="Howarth C."/>
            <person name="Larson L."/>
            <person name="Lui A."/>
            <person name="MacDonald P.J.P."/>
            <person name="Mehta T."/>
            <person name="Montmayeur A."/>
            <person name="Murphy C."/>
            <person name="Neiman D."/>
            <person name="Pearson M."/>
            <person name="Priest M."/>
            <person name="Roberts A."/>
            <person name="Saif S."/>
            <person name="Shea T."/>
            <person name="Shenoy N."/>
            <person name="Sisk P."/>
            <person name="Stolte C."/>
            <person name="Sykes S."/>
            <person name="Yandava C."/>
            <person name="Wortman J."/>
            <person name="Nusbaum C."/>
            <person name="Birren B."/>
        </authorList>
    </citation>
    <scope>NUCLEOTIDE SEQUENCE</scope>
    <source>
        <strain evidence="8">ATCC 64411</strain>
    </source>
</reference>
<reference evidence="9" key="4">
    <citation type="journal article" date="2015" name="G3 (Bethesda)">
        <title>Genome sequences of three phytopathogenic species of the Magnaporthaceae family of fungi.</title>
        <authorList>
            <person name="Okagaki L.H."/>
            <person name="Nunes C.C."/>
            <person name="Sailsbery J."/>
            <person name="Clay B."/>
            <person name="Brown D."/>
            <person name="John T."/>
            <person name="Oh Y."/>
            <person name="Young N."/>
            <person name="Fitzgerald M."/>
            <person name="Haas B.J."/>
            <person name="Zeng Q."/>
            <person name="Young S."/>
            <person name="Adiconis X."/>
            <person name="Fan L."/>
            <person name="Levin J.Z."/>
            <person name="Mitchell T.K."/>
            <person name="Okubara P.A."/>
            <person name="Farman M.L."/>
            <person name="Kohn L.M."/>
            <person name="Birren B."/>
            <person name="Ma L.-J."/>
            <person name="Dean R.A."/>
        </authorList>
    </citation>
    <scope>NUCLEOTIDE SEQUENCE</scope>
    <source>
        <strain evidence="9">ATCC 64411 / 73-15</strain>
    </source>
</reference>
<accession>A0A0C4DRI1</accession>
<sequence>MSQQNTVPINQLGLTNDDALLLQQTQIQVAAAAGGSSSSRAASRASSQGLLMMDTGSLAQLGRHFDRAMQQIQQRIAYLSEQCEVATRAMYDEAGNIVADADAEIARFHRLNEELDALDLEFDRIQNIRDIVKAYRQRAAELERELAASSTSSSRHHHSSGTSSRHHHSGHKHGHSSSSRHKH</sequence>
<evidence type="ECO:0000256" key="6">
    <source>
        <dbReference type="ARBA" id="ARBA00029995"/>
    </source>
</evidence>
<feature type="region of interest" description="Disordered" evidence="7">
    <location>
        <begin position="146"/>
        <end position="183"/>
    </location>
</feature>
<comment type="function">
    <text evidence="1">Component of the biogenesis of lysosome-related organelles complex-1 (BLOC-1), a complex that is involved in endosomal cargo sorting.</text>
</comment>
<dbReference type="Proteomes" id="UP000011715">
    <property type="component" value="Unassembled WGS sequence"/>
</dbReference>
<dbReference type="OrthoDB" id="5424991at2759"/>
<dbReference type="EMBL" id="GL876967">
    <property type="protein sequence ID" value="KLU83429.1"/>
    <property type="molecule type" value="Genomic_DNA"/>
</dbReference>
<dbReference type="VEuPathDB" id="FungiDB:MAPG_02489"/>
<dbReference type="EnsemblFungi" id="MAPG_02489T0">
    <property type="protein sequence ID" value="MAPG_02489T0"/>
    <property type="gene ID" value="MAPG_02489"/>
</dbReference>
<evidence type="ECO:0000256" key="1">
    <source>
        <dbReference type="ARBA" id="ARBA00003807"/>
    </source>
</evidence>
<comment type="similarity">
    <text evidence="3">Belongs to the BLOC1S4 family.</text>
</comment>
<protein>
    <recommendedName>
        <fullName evidence="4">Biogenesis of lysosome-related organelles complex 1 subunit CNL1</fullName>
    </recommendedName>
    <alternativeName>
        <fullName evidence="6">CNO-like protein 1</fullName>
    </alternativeName>
</protein>
<keyword evidence="10" id="KW-1185">Reference proteome</keyword>
<gene>
    <name evidence="8" type="ORF">MAPG_02489</name>
</gene>
<feature type="compositionally biased region" description="Basic residues" evidence="7">
    <location>
        <begin position="154"/>
        <end position="183"/>
    </location>
</feature>
<dbReference type="PANTHER" id="PTHR39145:SF1">
    <property type="entry name" value="BIOGENESIS OF LYSOSOME-RELATED ORGANELLES COMPLEX 1 SUBUNIT CNL1"/>
    <property type="match status" value="1"/>
</dbReference>
<reference evidence="9" key="5">
    <citation type="submission" date="2015-06" db="UniProtKB">
        <authorList>
            <consortium name="EnsemblFungi"/>
        </authorList>
    </citation>
    <scope>IDENTIFICATION</scope>
    <source>
        <strain evidence="9">ATCC 64411</strain>
    </source>
</reference>
<comment type="subcellular location">
    <subcellularLocation>
        <location evidence="2">Cytoplasm</location>
    </subcellularLocation>
</comment>
<dbReference type="AlphaFoldDB" id="A0A0C4DRI1"/>
<proteinExistence type="inferred from homology"/>
<reference evidence="8" key="1">
    <citation type="submission" date="2010-05" db="EMBL/GenBank/DDBJ databases">
        <title>The Genome Sequence of Magnaporthe poae strain ATCC 64411.</title>
        <authorList>
            <consortium name="The Broad Institute Genome Sequencing Platform"/>
            <consortium name="Broad Institute Genome Sequencing Center for Infectious Disease"/>
            <person name="Ma L.-J."/>
            <person name="Dead R."/>
            <person name="Young S."/>
            <person name="Zeng Q."/>
            <person name="Koehrsen M."/>
            <person name="Alvarado L."/>
            <person name="Berlin A."/>
            <person name="Chapman S.B."/>
            <person name="Chen Z."/>
            <person name="Freedman E."/>
            <person name="Gellesch M."/>
            <person name="Goldberg J."/>
            <person name="Griggs A."/>
            <person name="Gujja S."/>
            <person name="Heilman E.R."/>
            <person name="Heiman D."/>
            <person name="Hepburn T."/>
            <person name="Howarth C."/>
            <person name="Jen D."/>
            <person name="Larson L."/>
            <person name="Mehta T."/>
            <person name="Neiman D."/>
            <person name="Pearson M."/>
            <person name="Roberts A."/>
            <person name="Saif S."/>
            <person name="Shea T."/>
            <person name="Shenoy N."/>
            <person name="Sisk P."/>
            <person name="Stolte C."/>
            <person name="Sykes S."/>
            <person name="Walk T."/>
            <person name="White J."/>
            <person name="Yandava C."/>
            <person name="Haas B."/>
            <person name="Nusbaum C."/>
            <person name="Birren B."/>
        </authorList>
    </citation>
    <scope>NUCLEOTIDE SEQUENCE</scope>
    <source>
        <strain evidence="8">ATCC 64411</strain>
    </source>
</reference>
<dbReference type="eggNOG" id="ENOG502S5Q7">
    <property type="taxonomic scope" value="Eukaryota"/>
</dbReference>
<keyword evidence="5" id="KW-0963">Cytoplasm</keyword>
<dbReference type="PANTHER" id="PTHR39145">
    <property type="entry name" value="BIOGENESIS OF LYSOSOME-RELATED ORGANELLES COMPLEX 1 SUBUNIT CNL1"/>
    <property type="match status" value="1"/>
</dbReference>